<organism evidence="1 2">
    <name type="scientific">Adineta steineri</name>
    <dbReference type="NCBI Taxonomy" id="433720"/>
    <lineage>
        <taxon>Eukaryota</taxon>
        <taxon>Metazoa</taxon>
        <taxon>Spiralia</taxon>
        <taxon>Gnathifera</taxon>
        <taxon>Rotifera</taxon>
        <taxon>Eurotatoria</taxon>
        <taxon>Bdelloidea</taxon>
        <taxon>Adinetida</taxon>
        <taxon>Adinetidae</taxon>
        <taxon>Adineta</taxon>
    </lineage>
</organism>
<dbReference type="PANTHER" id="PTHR35538">
    <property type="entry name" value="LIG_CHAN-GLU_BD DOMAIN-CONTAINING PROTEIN"/>
    <property type="match status" value="1"/>
</dbReference>
<name>A0A813YF76_9BILA</name>
<reference evidence="1" key="1">
    <citation type="submission" date="2021-02" db="EMBL/GenBank/DDBJ databases">
        <authorList>
            <person name="Nowell W R."/>
        </authorList>
    </citation>
    <scope>NUCLEOTIDE SEQUENCE</scope>
</reference>
<dbReference type="AlphaFoldDB" id="A0A813YF76"/>
<comment type="caution">
    <text evidence="1">The sequence shown here is derived from an EMBL/GenBank/DDBJ whole genome shotgun (WGS) entry which is preliminary data.</text>
</comment>
<dbReference type="PANTHER" id="PTHR35538:SF3">
    <property type="entry name" value="C-TYPE LECTIN DOMAIN-CONTAINING PROTEIN"/>
    <property type="match status" value="1"/>
</dbReference>
<dbReference type="EMBL" id="CAJNOG010000068">
    <property type="protein sequence ID" value="CAF0883441.1"/>
    <property type="molecule type" value="Genomic_DNA"/>
</dbReference>
<gene>
    <name evidence="1" type="ORF">JYZ213_LOCUS9619</name>
</gene>
<proteinExistence type="predicted"/>
<accession>A0A813YF76</accession>
<sequence length="307" mass="36010">MDFNNTTISIYGERNSKRKDGLPQIQKTPKLPRIVLRNSAGFVLKTETTFQNQIYQAKANLLEPNRRLTDIEWRLPHAPVPSRPDYTRSLDYDDFRLYKKPLKPSDANTTEYADMKFWNYLLPDRRLDQVNVTRKTMEKYCRNGSGVPHPEFMTDFNFFKSAKQLYLAIVSSSSGLDKIIAGFGPWDDRKPFVRNLINKFDYEPIDIKMQKAKELFYLMADKSQKIAPNGYVPLETLCVELSAGGIEQENIEHCKKKFDREGKNYVDFMDWLIYVPLFVEIHTRIISNPFQRYEDPLKPPKELENEN</sequence>
<dbReference type="Proteomes" id="UP000663845">
    <property type="component" value="Unassembled WGS sequence"/>
</dbReference>
<evidence type="ECO:0000313" key="2">
    <source>
        <dbReference type="Proteomes" id="UP000663845"/>
    </source>
</evidence>
<evidence type="ECO:0000313" key="1">
    <source>
        <dbReference type="EMBL" id="CAF0883441.1"/>
    </source>
</evidence>
<protein>
    <submittedName>
        <fullName evidence="1">Uncharacterized protein</fullName>
    </submittedName>
</protein>